<evidence type="ECO:0000259" key="3">
    <source>
        <dbReference type="PROSITE" id="PS50804"/>
    </source>
</evidence>
<dbReference type="InterPro" id="IPR038269">
    <property type="entry name" value="SCAN_sf"/>
</dbReference>
<dbReference type="InterPro" id="IPR003309">
    <property type="entry name" value="SCAN_dom"/>
</dbReference>
<dbReference type="GO" id="GO:0005634">
    <property type="term" value="C:nucleus"/>
    <property type="evidence" value="ECO:0007669"/>
    <property type="project" value="UniProtKB-SubCell"/>
</dbReference>
<dbReference type="InterPro" id="IPR050916">
    <property type="entry name" value="SCAN-C2H2_zinc_finger"/>
</dbReference>
<dbReference type="PROSITE" id="PS50804">
    <property type="entry name" value="SCAN_BOX"/>
    <property type="match status" value="1"/>
</dbReference>
<dbReference type="SMART" id="SM00431">
    <property type="entry name" value="SCAN"/>
    <property type="match status" value="1"/>
</dbReference>
<keyword evidence="4" id="KW-1185">Reference proteome</keyword>
<sequence length="242" mass="27586">MMTVDLKVCKYLNAHFRALWKTKGPVVENSSLHKKLGPQMDSISPERSHQHFQNFLYHEAAGPWEAGDQLQELCRRWLRPEIHSKEQILELVVLEQFLTILPGDTHNLIKKHHPQSIEEAVVLVEHLQSETGQTRNGVAVQELGKEAVLLGEAAEAPGFQLKPAESQPVDMSREEEVWNIHQGLQEPLSRNTHKEPEPVCERVVPTYQILALPEQGNTKDWTVAPEFILPESQHYLCSPNLK</sequence>
<dbReference type="CDD" id="cd07936">
    <property type="entry name" value="SCAN"/>
    <property type="match status" value="1"/>
</dbReference>
<dbReference type="Gene3D" id="1.10.4020.10">
    <property type="entry name" value="DNA breaking-rejoining enzymes"/>
    <property type="match status" value="1"/>
</dbReference>
<evidence type="ECO:0000256" key="1">
    <source>
        <dbReference type="ARBA" id="ARBA00023242"/>
    </source>
</evidence>
<dbReference type="Pfam" id="PF02023">
    <property type="entry name" value="SCAN"/>
    <property type="match status" value="1"/>
</dbReference>
<dbReference type="RefSeq" id="XP_020769290.2">
    <property type="nucleotide sequence ID" value="XM_020913631.2"/>
</dbReference>
<protein>
    <submittedName>
        <fullName evidence="5">Zinc finger protein 75D-like isoform X4</fullName>
    </submittedName>
</protein>
<reference evidence="5" key="2">
    <citation type="submission" date="2025-08" db="UniProtKB">
        <authorList>
            <consortium name="RefSeq"/>
        </authorList>
    </citation>
    <scope>IDENTIFICATION</scope>
    <source>
        <tissue evidence="5">Tongue muscle</tissue>
    </source>
</reference>
<dbReference type="AlphaFoldDB" id="A0A6J0Z546"/>
<accession>A0A6J0Z546</accession>
<gene>
    <name evidence="5" type="primary">LOC110150607</name>
</gene>
<keyword evidence="1 2" id="KW-0539">Nucleus</keyword>
<feature type="domain" description="SCAN box" evidence="3">
    <location>
        <begin position="49"/>
        <end position="130"/>
    </location>
</feature>
<name>A0A6J0Z546_ODOVR</name>
<dbReference type="GeneID" id="110150607"/>
<proteinExistence type="predicted"/>
<reference evidence="4" key="1">
    <citation type="journal article" date="2022" name="J. Hered.">
        <title>A De Novo Chromosome-Level Genome Assembly of the White-Tailed Deer, Odocoileus Virginianus.</title>
        <authorList>
            <person name="London E.W."/>
            <person name="Roca A.L."/>
            <person name="Novakofski J.E."/>
            <person name="Mateus-Pinilla N.E."/>
        </authorList>
    </citation>
    <scope>NUCLEOTIDE SEQUENCE [LARGE SCALE GENOMIC DNA]</scope>
</reference>
<dbReference type="SUPFAM" id="SSF47353">
    <property type="entry name" value="Retrovirus capsid dimerization domain-like"/>
    <property type="match status" value="1"/>
</dbReference>
<evidence type="ECO:0000313" key="4">
    <source>
        <dbReference type="Proteomes" id="UP001652640"/>
    </source>
</evidence>
<organism evidence="4 5">
    <name type="scientific">Odocoileus virginianus</name>
    <name type="common">White-tailed deer</name>
    <dbReference type="NCBI Taxonomy" id="9874"/>
    <lineage>
        <taxon>Eukaryota</taxon>
        <taxon>Metazoa</taxon>
        <taxon>Chordata</taxon>
        <taxon>Craniata</taxon>
        <taxon>Vertebrata</taxon>
        <taxon>Euteleostomi</taxon>
        <taxon>Mammalia</taxon>
        <taxon>Eutheria</taxon>
        <taxon>Laurasiatheria</taxon>
        <taxon>Artiodactyla</taxon>
        <taxon>Ruminantia</taxon>
        <taxon>Pecora</taxon>
        <taxon>Cervidae</taxon>
        <taxon>Odocoileinae</taxon>
        <taxon>Odocoileus</taxon>
    </lineage>
</organism>
<comment type="subcellular location">
    <subcellularLocation>
        <location evidence="2">Nucleus</location>
    </subcellularLocation>
</comment>
<dbReference type="Proteomes" id="UP001652640">
    <property type="component" value="Chromosome 33"/>
</dbReference>
<evidence type="ECO:0000313" key="5">
    <source>
        <dbReference type="RefSeq" id="XP_020769290.2"/>
    </source>
</evidence>
<dbReference type="PANTHER" id="PTHR45935">
    <property type="entry name" value="PROTEIN ZBED8-RELATED"/>
    <property type="match status" value="1"/>
</dbReference>
<evidence type="ECO:0000256" key="2">
    <source>
        <dbReference type="PROSITE-ProRule" id="PRU00187"/>
    </source>
</evidence>
<dbReference type="PANTHER" id="PTHR45935:SF24">
    <property type="entry name" value="SCAN BOX DOMAIN-CONTAINING PROTEIN"/>
    <property type="match status" value="1"/>
</dbReference>